<dbReference type="NCBIfam" id="TIGR01343">
    <property type="entry name" value="hacA_fam"/>
    <property type="match status" value="1"/>
</dbReference>
<dbReference type="EC" id="4.2.1.33" evidence="7"/>
<keyword evidence="4 7" id="KW-0408">Iron</keyword>
<dbReference type="InterPro" id="IPR015931">
    <property type="entry name" value="Acnase/IPM_dHydase_lsu_aba_1/3"/>
</dbReference>
<evidence type="ECO:0000256" key="1">
    <source>
        <dbReference type="ARBA" id="ARBA00011271"/>
    </source>
</evidence>
<dbReference type="InterPro" id="IPR001030">
    <property type="entry name" value="Acoase/IPM_deHydtase_lsu_aba"/>
</dbReference>
<evidence type="ECO:0000256" key="4">
    <source>
        <dbReference type="ARBA" id="ARBA00023004"/>
    </source>
</evidence>
<dbReference type="PANTHER" id="PTHR43822">
    <property type="entry name" value="HOMOACONITASE, MITOCHONDRIAL-RELATED"/>
    <property type="match status" value="1"/>
</dbReference>
<evidence type="ECO:0000259" key="8">
    <source>
        <dbReference type="Pfam" id="PF00330"/>
    </source>
</evidence>
<dbReference type="Gene3D" id="3.30.499.10">
    <property type="entry name" value="Aconitase, domain 3"/>
    <property type="match status" value="2"/>
</dbReference>
<comment type="similarity">
    <text evidence="7">Belongs to the aconitase/IPM isomerase family. LeuC type 2 subfamily.</text>
</comment>
<evidence type="ECO:0000256" key="6">
    <source>
        <dbReference type="ARBA" id="ARBA00023239"/>
    </source>
</evidence>
<dbReference type="PANTHER" id="PTHR43822:SF2">
    <property type="entry name" value="HOMOACONITASE, MITOCHONDRIAL"/>
    <property type="match status" value="1"/>
</dbReference>
<dbReference type="GO" id="GO:0009098">
    <property type="term" value="P:L-leucine biosynthetic process"/>
    <property type="evidence" value="ECO:0007669"/>
    <property type="project" value="UniProtKB-UniRule"/>
</dbReference>
<comment type="function">
    <text evidence="7">Catalyzes the isomerization between 2-isopropylmalate and 3-isopropylmalate, via the formation of 2-isopropylmaleate.</text>
</comment>
<keyword evidence="7" id="KW-0432">Leucine biosynthesis</keyword>
<dbReference type="UniPathway" id="UPA00048">
    <property type="reaction ID" value="UER00071"/>
</dbReference>
<accession>A0A450SSG4</accession>
<feature type="domain" description="Aconitase/3-isopropylmalate dehydratase large subunit alpha/beta/alpha" evidence="8">
    <location>
        <begin position="289"/>
        <end position="412"/>
    </location>
</feature>
<feature type="binding site" evidence="7">
    <location>
        <position position="364"/>
    </location>
    <ligand>
        <name>[4Fe-4S] cluster</name>
        <dbReference type="ChEBI" id="CHEBI:49883"/>
    </ligand>
</feature>
<evidence type="ECO:0000256" key="3">
    <source>
        <dbReference type="ARBA" id="ARBA00022723"/>
    </source>
</evidence>
<reference evidence="10" key="1">
    <citation type="submission" date="2019-02" db="EMBL/GenBank/DDBJ databases">
        <authorList>
            <person name="Gruber-Vodicka R. H."/>
            <person name="Seah K. B. B."/>
        </authorList>
    </citation>
    <scope>NUCLEOTIDE SEQUENCE</scope>
    <source>
        <strain evidence="10">BECK_BZ163</strain>
        <strain evidence="11">BECK_BZ164</strain>
        <strain evidence="9">BECK_BZ165</strain>
    </source>
</reference>
<dbReference type="PRINTS" id="PR00415">
    <property type="entry name" value="ACONITASE"/>
</dbReference>
<evidence type="ECO:0000256" key="5">
    <source>
        <dbReference type="ARBA" id="ARBA00023014"/>
    </source>
</evidence>
<dbReference type="InterPro" id="IPR050067">
    <property type="entry name" value="IPM_dehydratase_rel_enz"/>
</dbReference>
<sequence>MGMNLVEKIFARHAGKADAAPGQILTVDVDYCMANDGTMRLNSTIIEKQLQLHRVWDPKKIIIVMDHQVPADTPQAAEVHGISKAFSEKFGIGAFHDSDGICHQILLEKYILPGQLVVGADSHTLSAGAIGTSGLGMGSTDISAVMASGTTWVRVPETVLVKLQGSLHSGVTPKDIILALIKITSASGLNYKSVEFTGDALASLSTPDRFTLCNMAAEAGAKTSLIAPDEGVYAYLESLRKTRIARVEWLYADKDAEYSRTIDMDLDTLEPQVACPHSVDNVHPVSAVAGKKVDQVFLGSCTNGRYEDIEIAGRVLKGRKVHPETRFLVTPASREIYIKAMREGLIETFMNAGAVVNHPSCSTCWGAGQGVLAPGQTLLSTQSRNYKGRSGSTDAMIYLASPFTVAVSALNGVITDPRDLCP</sequence>
<keyword evidence="2 7" id="KW-0004">4Fe-4S</keyword>
<keyword evidence="3 7" id="KW-0479">Metal-binding</keyword>
<organism evidence="10">
    <name type="scientific">Candidatus Kentrum sp. FM</name>
    <dbReference type="NCBI Taxonomy" id="2126340"/>
    <lineage>
        <taxon>Bacteria</taxon>
        <taxon>Pseudomonadati</taxon>
        <taxon>Pseudomonadota</taxon>
        <taxon>Gammaproteobacteria</taxon>
        <taxon>Candidatus Kentrum</taxon>
    </lineage>
</organism>
<evidence type="ECO:0000313" key="9">
    <source>
        <dbReference type="EMBL" id="VFJ51626.1"/>
    </source>
</evidence>
<feature type="binding site" evidence="7">
    <location>
        <position position="301"/>
    </location>
    <ligand>
        <name>[4Fe-4S] cluster</name>
        <dbReference type="ChEBI" id="CHEBI:49883"/>
    </ligand>
</feature>
<dbReference type="GO" id="GO:0051539">
    <property type="term" value="F:4 iron, 4 sulfur cluster binding"/>
    <property type="evidence" value="ECO:0007669"/>
    <property type="project" value="UniProtKB-KW"/>
</dbReference>
<keyword evidence="7" id="KW-0028">Amino-acid biosynthesis</keyword>
<keyword evidence="6 7" id="KW-0456">Lyase</keyword>
<dbReference type="Pfam" id="PF00330">
    <property type="entry name" value="Aconitase"/>
    <property type="match status" value="2"/>
</dbReference>
<evidence type="ECO:0000256" key="2">
    <source>
        <dbReference type="ARBA" id="ARBA00022485"/>
    </source>
</evidence>
<dbReference type="HAMAP" id="MF_01027">
    <property type="entry name" value="LeuC_type2"/>
    <property type="match status" value="1"/>
</dbReference>
<name>A0A450SSG4_9GAMM</name>
<comment type="cofactor">
    <cofactor evidence="7">
        <name>[4Fe-4S] cluster</name>
        <dbReference type="ChEBI" id="CHEBI:49883"/>
    </cofactor>
    <text evidence="7">Binds 1 [4Fe-4S] cluster per subunit.</text>
</comment>
<evidence type="ECO:0000256" key="7">
    <source>
        <dbReference type="HAMAP-Rule" id="MF_01027"/>
    </source>
</evidence>
<dbReference type="GO" id="GO:0046872">
    <property type="term" value="F:metal ion binding"/>
    <property type="evidence" value="ECO:0007669"/>
    <property type="project" value="UniProtKB-KW"/>
</dbReference>
<dbReference type="PROSITE" id="PS00450">
    <property type="entry name" value="ACONITASE_1"/>
    <property type="match status" value="1"/>
</dbReference>
<dbReference type="InterPro" id="IPR011826">
    <property type="entry name" value="HAcnase/IPMdehydase_lsu_prok"/>
</dbReference>
<feature type="domain" description="Aconitase/3-isopropylmalate dehydratase large subunit alpha/beta/alpha" evidence="8">
    <location>
        <begin position="8"/>
        <end position="288"/>
    </location>
</feature>
<evidence type="ECO:0000313" key="10">
    <source>
        <dbReference type="EMBL" id="VFJ56910.1"/>
    </source>
</evidence>
<dbReference type="EMBL" id="CAADFA010000099">
    <property type="protein sequence ID" value="VFJ51626.1"/>
    <property type="molecule type" value="Genomic_DNA"/>
</dbReference>
<proteinExistence type="inferred from homology"/>
<protein>
    <recommendedName>
        <fullName evidence="7">3-isopropylmalate dehydratase large subunit</fullName>
        <ecNumber evidence="7">4.2.1.33</ecNumber>
    </recommendedName>
    <alternativeName>
        <fullName evidence="7">Alpha-IPM isomerase</fullName>
        <shortName evidence="7">IPMI</shortName>
    </alternativeName>
    <alternativeName>
        <fullName evidence="7">Isopropylmalate isomerase</fullName>
    </alternativeName>
</protein>
<dbReference type="EMBL" id="CAADEZ010000178">
    <property type="protein sequence ID" value="VFJ56910.1"/>
    <property type="molecule type" value="Genomic_DNA"/>
</dbReference>
<dbReference type="SUPFAM" id="SSF53732">
    <property type="entry name" value="Aconitase iron-sulfur domain"/>
    <property type="match status" value="1"/>
</dbReference>
<dbReference type="NCBIfam" id="TIGR02086">
    <property type="entry name" value="IPMI_arch"/>
    <property type="match status" value="1"/>
</dbReference>
<dbReference type="EMBL" id="CAADFL010000396">
    <property type="protein sequence ID" value="VFK15964.1"/>
    <property type="molecule type" value="Genomic_DNA"/>
</dbReference>
<dbReference type="NCBIfam" id="NF001614">
    <property type="entry name" value="PRK00402.1"/>
    <property type="match status" value="1"/>
</dbReference>
<keyword evidence="5 7" id="KW-0411">Iron-sulfur</keyword>
<dbReference type="InterPro" id="IPR036008">
    <property type="entry name" value="Aconitase_4Fe-4S_dom"/>
</dbReference>
<dbReference type="AlphaFoldDB" id="A0A450SSG4"/>
<comment type="pathway">
    <text evidence="7">Amino-acid biosynthesis; L-leucine biosynthesis; L-leucine from 3-methyl-2-oxobutanoate: step 2/4.</text>
</comment>
<dbReference type="InterPro" id="IPR006251">
    <property type="entry name" value="Homoacnase/IPMdehydase_lsu"/>
</dbReference>
<evidence type="ECO:0000313" key="11">
    <source>
        <dbReference type="EMBL" id="VFK15964.1"/>
    </source>
</evidence>
<dbReference type="InterPro" id="IPR018136">
    <property type="entry name" value="Aconitase_4Fe-4S_BS"/>
</dbReference>
<feature type="binding site" evidence="7">
    <location>
        <position position="361"/>
    </location>
    <ligand>
        <name>[4Fe-4S] cluster</name>
        <dbReference type="ChEBI" id="CHEBI:49883"/>
    </ligand>
</feature>
<keyword evidence="7" id="KW-0100">Branched-chain amino acid biosynthesis</keyword>
<dbReference type="GO" id="GO:0003861">
    <property type="term" value="F:3-isopropylmalate dehydratase activity"/>
    <property type="evidence" value="ECO:0007669"/>
    <property type="project" value="UniProtKB-UniRule"/>
</dbReference>
<comment type="subunit">
    <text evidence="1 7">Heterodimer of LeuC and LeuD.</text>
</comment>
<comment type="catalytic activity">
    <reaction evidence="7">
        <text>(2R,3S)-3-isopropylmalate = (2S)-2-isopropylmalate</text>
        <dbReference type="Rhea" id="RHEA:32287"/>
        <dbReference type="ChEBI" id="CHEBI:1178"/>
        <dbReference type="ChEBI" id="CHEBI:35121"/>
        <dbReference type="EC" id="4.2.1.33"/>
    </reaction>
</comment>
<gene>
    <name evidence="7" type="primary">leuC</name>
    <name evidence="10" type="ORF">BECKFM1743A_GA0114220_101782</name>
    <name evidence="11" type="ORF">BECKFM1743B_GA0114221_103962</name>
    <name evidence="9" type="ORF">BECKFM1743C_GA0114222_100995</name>
</gene>